<dbReference type="InterPro" id="IPR005656">
    <property type="entry name" value="MmgE_PrpD"/>
</dbReference>
<accession>A0A6M1S4C6</accession>
<dbReference type="GO" id="GO:0016829">
    <property type="term" value="F:lyase activity"/>
    <property type="evidence" value="ECO:0007669"/>
    <property type="project" value="InterPro"/>
</dbReference>
<dbReference type="PANTHER" id="PTHR16943:SF8">
    <property type="entry name" value="2-METHYLCITRATE DEHYDRATASE"/>
    <property type="match status" value="1"/>
</dbReference>
<comment type="similarity">
    <text evidence="1">Belongs to the PrpD family.</text>
</comment>
<dbReference type="SUPFAM" id="SSF103378">
    <property type="entry name" value="2-methylcitrate dehydratase PrpD"/>
    <property type="match status" value="1"/>
</dbReference>
<dbReference type="Pfam" id="PF19305">
    <property type="entry name" value="MmgE_PrpD_C"/>
    <property type="match status" value="1"/>
</dbReference>
<sequence>MRNISGCAAKATRCFEEPVGRATREAALVHLTRVLADYTHGLSLDALPLRTREMVSSCIVDLLGATIAGHGQPGPVAIRASAGNTFGSGSASIWMTGRTASLLAAVFANSAAASALDLDDGNRAARGHPGAAIIPAVLTAADVSGRTATRDVVPAIVAGYEIGVRIAAAQNPEGIATRQTGRWASFATVAALGRLYRVVPDKVAQGLAIAGVLAPNQQANGSSGYSRMTGNDVKEGIAWSAALGVQALFLAMEGFTGPLDLLDHSGYYDDESIRSGLGQRFKIEDTYFKPWSCCRYIHPALDALDDVMQQYRPASERIAAIDVATFSWALRLDNDCEPETLVSLQYSLPYCLAAAVIEGSQSLAPATAGLLGRNDIADLARKVSLTVDREAERDFPARTRAGVAVVMVDGSRFETGLVDPLGDPARPMSKEGITEKFRFVTRHVIGPQKQQALIDGVKRVGDGDAGELLDALRDRLLFRDYT</sequence>
<dbReference type="InterPro" id="IPR045336">
    <property type="entry name" value="MmgE_PrpD_N"/>
</dbReference>
<dbReference type="PANTHER" id="PTHR16943">
    <property type="entry name" value="2-METHYLCITRATE DEHYDRATASE-RELATED"/>
    <property type="match status" value="1"/>
</dbReference>
<dbReference type="InterPro" id="IPR036148">
    <property type="entry name" value="MmgE/PrpD_sf"/>
</dbReference>
<organism evidence="4 5">
    <name type="scientific">Rhizobium daejeonense</name>
    <dbReference type="NCBI Taxonomy" id="240521"/>
    <lineage>
        <taxon>Bacteria</taxon>
        <taxon>Pseudomonadati</taxon>
        <taxon>Pseudomonadota</taxon>
        <taxon>Alphaproteobacteria</taxon>
        <taxon>Hyphomicrobiales</taxon>
        <taxon>Rhizobiaceae</taxon>
        <taxon>Rhizobium/Agrobacterium group</taxon>
        <taxon>Rhizobium</taxon>
    </lineage>
</organism>
<evidence type="ECO:0000259" key="2">
    <source>
        <dbReference type="Pfam" id="PF03972"/>
    </source>
</evidence>
<proteinExistence type="inferred from homology"/>
<keyword evidence="5" id="KW-1185">Reference proteome</keyword>
<dbReference type="InterPro" id="IPR042188">
    <property type="entry name" value="MmgE/PrpD_sf_2"/>
</dbReference>
<evidence type="ECO:0000313" key="4">
    <source>
        <dbReference type="EMBL" id="NGO66029.1"/>
    </source>
</evidence>
<gene>
    <name evidence="4" type="ORF">G6N76_20430</name>
</gene>
<feature type="domain" description="MmgE/PrpD C-terminal" evidence="3">
    <location>
        <begin position="291"/>
        <end position="454"/>
    </location>
</feature>
<evidence type="ECO:0000313" key="5">
    <source>
        <dbReference type="Proteomes" id="UP000477849"/>
    </source>
</evidence>
<reference evidence="4 5" key="1">
    <citation type="submission" date="2020-02" db="EMBL/GenBank/DDBJ databases">
        <title>Genome sequence of the type strain CCBAU10050 of Rhizobium daejeonense.</title>
        <authorList>
            <person name="Gao J."/>
            <person name="Sun J."/>
        </authorList>
    </citation>
    <scope>NUCLEOTIDE SEQUENCE [LARGE SCALE GENOMIC DNA]</scope>
    <source>
        <strain evidence="4 5">CCBAU10050</strain>
    </source>
</reference>
<dbReference type="Proteomes" id="UP000477849">
    <property type="component" value="Unassembled WGS sequence"/>
</dbReference>
<comment type="caution">
    <text evidence="4">The sequence shown here is derived from an EMBL/GenBank/DDBJ whole genome shotgun (WGS) entry which is preliminary data.</text>
</comment>
<name>A0A6M1S4C6_9HYPH</name>
<evidence type="ECO:0000259" key="3">
    <source>
        <dbReference type="Pfam" id="PF19305"/>
    </source>
</evidence>
<dbReference type="Pfam" id="PF03972">
    <property type="entry name" value="MmgE_PrpD_N"/>
    <property type="match status" value="1"/>
</dbReference>
<dbReference type="EMBL" id="JAAKZH010000008">
    <property type="protein sequence ID" value="NGO66029.1"/>
    <property type="molecule type" value="Genomic_DNA"/>
</dbReference>
<dbReference type="InterPro" id="IPR045337">
    <property type="entry name" value="MmgE_PrpD_C"/>
</dbReference>
<protein>
    <submittedName>
        <fullName evidence="4">MmgE/PrpD family protein</fullName>
    </submittedName>
</protein>
<dbReference type="Gene3D" id="1.10.4100.10">
    <property type="entry name" value="2-methylcitrate dehydratase PrpD"/>
    <property type="match status" value="1"/>
</dbReference>
<feature type="domain" description="MmgE/PrpD N-terminal" evidence="2">
    <location>
        <begin position="35"/>
        <end position="264"/>
    </location>
</feature>
<dbReference type="InterPro" id="IPR042183">
    <property type="entry name" value="MmgE/PrpD_sf_1"/>
</dbReference>
<dbReference type="AlphaFoldDB" id="A0A6M1S4C6"/>
<dbReference type="Gene3D" id="3.30.1330.120">
    <property type="entry name" value="2-methylcitrate dehydratase PrpD"/>
    <property type="match status" value="1"/>
</dbReference>
<evidence type="ECO:0000256" key="1">
    <source>
        <dbReference type="ARBA" id="ARBA00006174"/>
    </source>
</evidence>